<dbReference type="EMBL" id="CADCXV010001527">
    <property type="protein sequence ID" value="CAB0045088.1"/>
    <property type="molecule type" value="Genomic_DNA"/>
</dbReference>
<evidence type="ECO:0008006" key="3">
    <source>
        <dbReference type="Google" id="ProtNLM"/>
    </source>
</evidence>
<evidence type="ECO:0000313" key="2">
    <source>
        <dbReference type="Proteomes" id="UP000479190"/>
    </source>
</evidence>
<dbReference type="InterPro" id="IPR034595">
    <property type="entry name" value="NDUFAF8"/>
</dbReference>
<dbReference type="AlphaFoldDB" id="A0A6H5J5R1"/>
<name>A0A6H5J5R1_9HYME</name>
<dbReference type="Proteomes" id="UP000479190">
    <property type="component" value="Unassembled WGS sequence"/>
</dbReference>
<dbReference type="OrthoDB" id="3821113at2759"/>
<dbReference type="PANTHER" id="PTHR34561:SF1">
    <property type="entry name" value="NADH DEHYDROGENASE [UBIQUINONE] 1 ALPHA SUBCOMPLEX ASSEMBLY FACTOR 8"/>
    <property type="match status" value="1"/>
</dbReference>
<dbReference type="GO" id="GO:0032981">
    <property type="term" value="P:mitochondrial respiratory chain complex I assembly"/>
    <property type="evidence" value="ECO:0007669"/>
    <property type="project" value="InterPro"/>
</dbReference>
<dbReference type="GO" id="GO:0005739">
    <property type="term" value="C:mitochondrion"/>
    <property type="evidence" value="ECO:0007669"/>
    <property type="project" value="InterPro"/>
</dbReference>
<accession>A0A6H5J5R1</accession>
<proteinExistence type="predicted"/>
<gene>
    <name evidence="1" type="ORF">TBRA_LOCUS16634</name>
</gene>
<dbReference type="PANTHER" id="PTHR34561">
    <property type="entry name" value="NADH DEHYDROGENASE [UBIQUINONE] 1 ALPHA SUBCOMPLEX ASSEMBLY FACTOR 8"/>
    <property type="match status" value="1"/>
</dbReference>
<reference evidence="1 2" key="1">
    <citation type="submission" date="2020-02" db="EMBL/GenBank/DDBJ databases">
        <authorList>
            <person name="Ferguson B K."/>
        </authorList>
    </citation>
    <scope>NUCLEOTIDE SEQUENCE [LARGE SCALE GENOMIC DNA]</scope>
</reference>
<organism evidence="1 2">
    <name type="scientific">Trichogramma brassicae</name>
    <dbReference type="NCBI Taxonomy" id="86971"/>
    <lineage>
        <taxon>Eukaryota</taxon>
        <taxon>Metazoa</taxon>
        <taxon>Ecdysozoa</taxon>
        <taxon>Arthropoda</taxon>
        <taxon>Hexapoda</taxon>
        <taxon>Insecta</taxon>
        <taxon>Pterygota</taxon>
        <taxon>Neoptera</taxon>
        <taxon>Endopterygota</taxon>
        <taxon>Hymenoptera</taxon>
        <taxon>Apocrita</taxon>
        <taxon>Proctotrupomorpha</taxon>
        <taxon>Chalcidoidea</taxon>
        <taxon>Trichogrammatidae</taxon>
        <taxon>Trichogramma</taxon>
    </lineage>
</organism>
<protein>
    <recommendedName>
        <fullName evidence="3">IMS import disulfide relay-system CHCH-CHCH-like Cx9C domain-containing protein</fullName>
    </recommendedName>
</protein>
<evidence type="ECO:0000313" key="1">
    <source>
        <dbReference type="EMBL" id="CAB0045088.1"/>
    </source>
</evidence>
<sequence length="65" mass="7457">MESVKRSKERMKKFPILVAQCHKQGSAYAACVISKRNLKKDDCIKEFESFRNCLAKAAVQHNTKI</sequence>
<keyword evidence="2" id="KW-1185">Reference proteome</keyword>